<dbReference type="EMBL" id="CP003642">
    <property type="protein sequence ID" value="AFZ27626.1"/>
    <property type="molecule type" value="Genomic_DNA"/>
</dbReference>
<proteinExistence type="predicted"/>
<dbReference type="STRING" id="56107.Cylst_5625"/>
<evidence type="ECO:0000313" key="1">
    <source>
        <dbReference type="EMBL" id="AFZ27626.1"/>
    </source>
</evidence>
<organism evidence="1 2">
    <name type="scientific">Cylindrospermum stagnale PCC 7417</name>
    <dbReference type="NCBI Taxonomy" id="56107"/>
    <lineage>
        <taxon>Bacteria</taxon>
        <taxon>Bacillati</taxon>
        <taxon>Cyanobacteriota</taxon>
        <taxon>Cyanophyceae</taxon>
        <taxon>Nostocales</taxon>
        <taxon>Nostocaceae</taxon>
        <taxon>Cylindrospermum</taxon>
    </lineage>
</organism>
<dbReference type="AlphaFoldDB" id="K9X6D3"/>
<gene>
    <name evidence="1" type="ORF">Cylst_5625</name>
</gene>
<evidence type="ECO:0000313" key="2">
    <source>
        <dbReference type="Proteomes" id="UP000010475"/>
    </source>
</evidence>
<name>K9X6D3_9NOST</name>
<dbReference type="Proteomes" id="UP000010475">
    <property type="component" value="Chromosome"/>
</dbReference>
<dbReference type="OrthoDB" id="494877at2"/>
<dbReference type="eggNOG" id="ENOG5030M5D">
    <property type="taxonomic scope" value="Bacteria"/>
</dbReference>
<accession>K9X6D3</accession>
<keyword evidence="2" id="KW-1185">Reference proteome</keyword>
<protein>
    <submittedName>
        <fullName evidence="1">Uncharacterized protein</fullName>
    </submittedName>
</protein>
<dbReference type="RefSeq" id="WP_015210860.1">
    <property type="nucleotide sequence ID" value="NC_019757.1"/>
</dbReference>
<dbReference type="HOGENOM" id="CLU_2842482_0_0_3"/>
<reference evidence="1 2" key="1">
    <citation type="submission" date="2012-06" db="EMBL/GenBank/DDBJ databases">
        <title>Finished chromosome of genome of Cylindrospermum stagnale PCC 7417.</title>
        <authorList>
            <consortium name="US DOE Joint Genome Institute"/>
            <person name="Gugger M."/>
            <person name="Coursin T."/>
            <person name="Rippka R."/>
            <person name="Tandeau De Marsac N."/>
            <person name="Huntemann M."/>
            <person name="Wei C.-L."/>
            <person name="Han J."/>
            <person name="Detter J.C."/>
            <person name="Han C."/>
            <person name="Tapia R."/>
            <person name="Chen A."/>
            <person name="Kyrpides N."/>
            <person name="Mavromatis K."/>
            <person name="Markowitz V."/>
            <person name="Szeto E."/>
            <person name="Ivanova N."/>
            <person name="Pagani I."/>
            <person name="Pati A."/>
            <person name="Goodwin L."/>
            <person name="Nordberg H.P."/>
            <person name="Cantor M.N."/>
            <person name="Hua S.X."/>
            <person name="Woyke T."/>
            <person name="Kerfeld C.A."/>
        </authorList>
    </citation>
    <scope>NUCLEOTIDE SEQUENCE [LARGE SCALE GENOMIC DNA]</scope>
    <source>
        <strain evidence="1 2">PCC 7417</strain>
    </source>
</reference>
<sequence length="65" mass="7502">MQHSEREITLNVKPRPLRLVYLVRNREDLINAVTLYTHVWGSAANAILPIPENDTETNAFKETLK</sequence>
<dbReference type="KEGG" id="csg:Cylst_5625"/>